<keyword evidence="9" id="KW-1185">Reference proteome</keyword>
<organism evidence="8 9">
    <name type="scientific">Phaseolus coccineus</name>
    <name type="common">Scarlet runner bean</name>
    <name type="synonym">Phaseolus multiflorus</name>
    <dbReference type="NCBI Taxonomy" id="3886"/>
    <lineage>
        <taxon>Eukaryota</taxon>
        <taxon>Viridiplantae</taxon>
        <taxon>Streptophyta</taxon>
        <taxon>Embryophyta</taxon>
        <taxon>Tracheophyta</taxon>
        <taxon>Spermatophyta</taxon>
        <taxon>Magnoliopsida</taxon>
        <taxon>eudicotyledons</taxon>
        <taxon>Gunneridae</taxon>
        <taxon>Pentapetalae</taxon>
        <taxon>rosids</taxon>
        <taxon>fabids</taxon>
        <taxon>Fabales</taxon>
        <taxon>Fabaceae</taxon>
        <taxon>Papilionoideae</taxon>
        <taxon>50 kb inversion clade</taxon>
        <taxon>NPAAA clade</taxon>
        <taxon>indigoferoid/millettioid clade</taxon>
        <taxon>Phaseoleae</taxon>
        <taxon>Phaseolus</taxon>
    </lineage>
</organism>
<dbReference type="GO" id="GO:0016020">
    <property type="term" value="C:membrane"/>
    <property type="evidence" value="ECO:0007669"/>
    <property type="project" value="UniProtKB-SubCell"/>
</dbReference>
<evidence type="ECO:0000256" key="4">
    <source>
        <dbReference type="ARBA" id="ARBA00022821"/>
    </source>
</evidence>
<evidence type="ECO:0000313" key="8">
    <source>
        <dbReference type="EMBL" id="KAK7342369.1"/>
    </source>
</evidence>
<dbReference type="InterPro" id="IPR004326">
    <property type="entry name" value="Mlo"/>
</dbReference>
<evidence type="ECO:0000256" key="6">
    <source>
        <dbReference type="ARBA" id="ARBA00023136"/>
    </source>
</evidence>
<evidence type="ECO:0000256" key="1">
    <source>
        <dbReference type="ARBA" id="ARBA00004141"/>
    </source>
</evidence>
<dbReference type="AlphaFoldDB" id="A0AAN9LXL8"/>
<reference evidence="8 9" key="1">
    <citation type="submission" date="2024-01" db="EMBL/GenBank/DDBJ databases">
        <title>The genomes of 5 underutilized Papilionoideae crops provide insights into root nodulation and disease resistanc.</title>
        <authorList>
            <person name="Jiang F."/>
        </authorList>
    </citation>
    <scope>NUCLEOTIDE SEQUENCE [LARGE SCALE GENOMIC DNA]</scope>
    <source>
        <strain evidence="8">JINMINGXINNONG_FW02</strain>
        <tissue evidence="8">Leaves</tissue>
    </source>
</reference>
<keyword evidence="3" id="KW-0812">Transmembrane</keyword>
<comment type="caution">
    <text evidence="8">The sequence shown here is derived from an EMBL/GenBank/DDBJ whole genome shotgun (WGS) entry which is preliminary data.</text>
</comment>
<evidence type="ECO:0000256" key="5">
    <source>
        <dbReference type="ARBA" id="ARBA00022989"/>
    </source>
</evidence>
<dbReference type="Proteomes" id="UP001374584">
    <property type="component" value="Unassembled WGS sequence"/>
</dbReference>
<dbReference type="PANTHER" id="PTHR31942:SF57">
    <property type="entry name" value="MLO-LIKE PROTEIN"/>
    <property type="match status" value="1"/>
</dbReference>
<dbReference type="Pfam" id="PF03094">
    <property type="entry name" value="Mlo"/>
    <property type="match status" value="1"/>
</dbReference>
<evidence type="ECO:0000313" key="9">
    <source>
        <dbReference type="Proteomes" id="UP001374584"/>
    </source>
</evidence>
<comment type="subcellular location">
    <subcellularLocation>
        <location evidence="1">Membrane</location>
        <topology evidence="1">Multi-pass membrane protein</topology>
    </subcellularLocation>
</comment>
<evidence type="ECO:0000256" key="7">
    <source>
        <dbReference type="ARBA" id="ARBA00023265"/>
    </source>
</evidence>
<sequence length="104" mass="11922">MDDNNSRYGAIVVFSNIASLSYAWNAVKVCFIRQFYGSVSKDDYYTLQNGFIAANISLGSNFNFKKFLSRTYDEDFEKVMGIRKKHCKDFTGMSKMACENHPVN</sequence>
<dbReference type="EMBL" id="JAYMYR010000009">
    <property type="protein sequence ID" value="KAK7342369.1"/>
    <property type="molecule type" value="Genomic_DNA"/>
</dbReference>
<protein>
    <submittedName>
        <fullName evidence="8">Uncharacterized protein</fullName>
    </submittedName>
</protein>
<keyword evidence="6" id="KW-0472">Membrane</keyword>
<gene>
    <name evidence="8" type="ORF">VNO80_25319</name>
</gene>
<proteinExistence type="inferred from homology"/>
<evidence type="ECO:0000256" key="2">
    <source>
        <dbReference type="ARBA" id="ARBA00006574"/>
    </source>
</evidence>
<comment type="similarity">
    <text evidence="2">Belongs to the MLO family.</text>
</comment>
<keyword evidence="4" id="KW-0611">Plant defense</keyword>
<evidence type="ECO:0000256" key="3">
    <source>
        <dbReference type="ARBA" id="ARBA00022692"/>
    </source>
</evidence>
<keyword evidence="7" id="KW-0568">Pathogenesis-related protein</keyword>
<accession>A0AAN9LXL8</accession>
<dbReference type="PANTHER" id="PTHR31942">
    <property type="entry name" value="MLO-LIKE PROTEIN 1"/>
    <property type="match status" value="1"/>
</dbReference>
<name>A0AAN9LXL8_PHACN</name>
<dbReference type="GO" id="GO:0006952">
    <property type="term" value="P:defense response"/>
    <property type="evidence" value="ECO:0007669"/>
    <property type="project" value="UniProtKB-KW"/>
</dbReference>
<keyword evidence="5" id="KW-1133">Transmembrane helix</keyword>